<organism evidence="1 2">
    <name type="scientific">Rhizopus oryzae</name>
    <name type="common">Mucormycosis agent</name>
    <name type="synonym">Rhizopus arrhizus var. delemar</name>
    <dbReference type="NCBI Taxonomy" id="64495"/>
    <lineage>
        <taxon>Eukaryota</taxon>
        <taxon>Fungi</taxon>
        <taxon>Fungi incertae sedis</taxon>
        <taxon>Mucoromycota</taxon>
        <taxon>Mucoromycotina</taxon>
        <taxon>Mucoromycetes</taxon>
        <taxon>Mucorales</taxon>
        <taxon>Mucorineae</taxon>
        <taxon>Rhizopodaceae</taxon>
        <taxon>Rhizopus</taxon>
    </lineage>
</organism>
<gene>
    <name evidence="1" type="ORF">G6F64_009210</name>
</gene>
<evidence type="ECO:0000313" key="1">
    <source>
        <dbReference type="EMBL" id="KAG1304431.1"/>
    </source>
</evidence>
<sequence>MSEEFLENTPVDVTIRALQAQVEQLKRIVGGDSSVVQPSSDESNETLKQEIKALKLANEKAEYRIKILLRTLSEKDAK</sequence>
<proteinExistence type="predicted"/>
<comment type="caution">
    <text evidence="1">The sequence shown here is derived from an EMBL/GenBank/DDBJ whole genome shotgun (WGS) entry which is preliminary data.</text>
</comment>
<reference evidence="1" key="1">
    <citation type="journal article" date="2020" name="Microb. Genom.">
        <title>Genetic diversity of clinical and environmental Mucorales isolates obtained from an investigation of mucormycosis cases among solid organ transplant recipients.</title>
        <authorList>
            <person name="Nguyen M.H."/>
            <person name="Kaul D."/>
            <person name="Muto C."/>
            <person name="Cheng S.J."/>
            <person name="Richter R.A."/>
            <person name="Bruno V.M."/>
            <person name="Liu G."/>
            <person name="Beyhan S."/>
            <person name="Sundermann A.J."/>
            <person name="Mounaud S."/>
            <person name="Pasculle A.W."/>
            <person name="Nierman W.C."/>
            <person name="Driscoll E."/>
            <person name="Cumbie R."/>
            <person name="Clancy C.J."/>
            <person name="Dupont C.L."/>
        </authorList>
    </citation>
    <scope>NUCLEOTIDE SEQUENCE</scope>
    <source>
        <strain evidence="1">GL11</strain>
    </source>
</reference>
<dbReference type="EMBL" id="JAANQT010001637">
    <property type="protein sequence ID" value="KAG1304431.1"/>
    <property type="molecule type" value="Genomic_DNA"/>
</dbReference>
<dbReference type="AlphaFoldDB" id="A0A9P7BPA4"/>
<evidence type="ECO:0000313" key="2">
    <source>
        <dbReference type="Proteomes" id="UP000716291"/>
    </source>
</evidence>
<keyword evidence="2" id="KW-1185">Reference proteome</keyword>
<dbReference type="Proteomes" id="UP000716291">
    <property type="component" value="Unassembled WGS sequence"/>
</dbReference>
<protein>
    <submittedName>
        <fullName evidence="1">Uncharacterized protein</fullName>
    </submittedName>
</protein>
<name>A0A9P7BPA4_RHIOR</name>
<accession>A0A9P7BPA4</accession>
<dbReference type="OrthoDB" id="2405052at2759"/>